<dbReference type="InterPro" id="IPR000055">
    <property type="entry name" value="Restrct_endonuc_typeI_TRD"/>
</dbReference>
<evidence type="ECO:0000256" key="2">
    <source>
        <dbReference type="ARBA" id="ARBA00022747"/>
    </source>
</evidence>
<feature type="domain" description="Type I restriction modification DNA specificity" evidence="4">
    <location>
        <begin position="32"/>
        <end position="152"/>
    </location>
</feature>
<dbReference type="SUPFAM" id="SSF116734">
    <property type="entry name" value="DNA methylase specificity domain"/>
    <property type="match status" value="2"/>
</dbReference>
<dbReference type="RefSeq" id="WP_072564968.1">
    <property type="nucleotide sequence ID" value="NZ_CP040523.1"/>
</dbReference>
<dbReference type="PANTHER" id="PTHR30408:SF12">
    <property type="entry name" value="TYPE I RESTRICTION ENZYME MJAVIII SPECIFICITY SUBUNIT"/>
    <property type="match status" value="1"/>
</dbReference>
<dbReference type="InterPro" id="IPR052021">
    <property type="entry name" value="Type-I_RS_S_subunit"/>
</dbReference>
<keyword evidence="5" id="KW-0378">Hydrolase</keyword>
<reference evidence="5 6" key="1">
    <citation type="submission" date="2020-02" db="EMBL/GenBank/DDBJ databases">
        <authorList>
            <person name="Brisse S."/>
        </authorList>
    </citation>
    <scope>NUCLEOTIDE SEQUENCE [LARGE SCALE GENOMIC DNA]</scope>
    <source>
        <strain evidence="5">CIP107547</strain>
    </source>
</reference>
<dbReference type="GO" id="GO:0003677">
    <property type="term" value="F:DNA binding"/>
    <property type="evidence" value="ECO:0007669"/>
    <property type="project" value="UniProtKB-KW"/>
</dbReference>
<keyword evidence="3" id="KW-0238">DNA-binding</keyword>
<keyword evidence="5" id="KW-0255">Endonuclease</keyword>
<gene>
    <name evidence="5" type="ORF">CIP107547_00041</name>
</gene>
<keyword evidence="5" id="KW-0540">Nuclease</keyword>
<name>A0A811FXQ1_CORDP</name>
<dbReference type="GO" id="GO:0009307">
    <property type="term" value="P:DNA restriction-modification system"/>
    <property type="evidence" value="ECO:0007669"/>
    <property type="project" value="UniProtKB-KW"/>
</dbReference>
<protein>
    <submittedName>
        <fullName evidence="5">Restriction endonuclease subunit S</fullName>
    </submittedName>
</protein>
<dbReference type="Pfam" id="PF01420">
    <property type="entry name" value="Methylase_S"/>
    <property type="match status" value="1"/>
</dbReference>
<dbReference type="EMBL" id="CADDAV010000001">
    <property type="protein sequence ID" value="CAB0577992.1"/>
    <property type="molecule type" value="Genomic_DNA"/>
</dbReference>
<proteinExistence type="inferred from homology"/>
<evidence type="ECO:0000313" key="6">
    <source>
        <dbReference type="Proteomes" id="UP000480222"/>
    </source>
</evidence>
<dbReference type="PANTHER" id="PTHR30408">
    <property type="entry name" value="TYPE-1 RESTRICTION ENZYME ECOKI SPECIFICITY PROTEIN"/>
    <property type="match status" value="1"/>
</dbReference>
<evidence type="ECO:0000256" key="1">
    <source>
        <dbReference type="ARBA" id="ARBA00010923"/>
    </source>
</evidence>
<comment type="caution">
    <text evidence="5">The sequence shown here is derived from an EMBL/GenBank/DDBJ whole genome shotgun (WGS) entry which is preliminary data.</text>
</comment>
<dbReference type="InterPro" id="IPR044946">
    <property type="entry name" value="Restrct_endonuc_typeI_TRD_sf"/>
</dbReference>
<evidence type="ECO:0000256" key="3">
    <source>
        <dbReference type="ARBA" id="ARBA00023125"/>
    </source>
</evidence>
<comment type="similarity">
    <text evidence="1">Belongs to the type-I restriction system S methylase family.</text>
</comment>
<dbReference type="AlphaFoldDB" id="A0A811FXQ1"/>
<dbReference type="Gene3D" id="3.90.220.20">
    <property type="entry name" value="DNA methylase specificity domains"/>
    <property type="match status" value="2"/>
</dbReference>
<dbReference type="Proteomes" id="UP000480222">
    <property type="component" value="Unassembled WGS sequence"/>
</dbReference>
<keyword evidence="2" id="KW-0680">Restriction system</keyword>
<accession>A0A811FXQ1</accession>
<evidence type="ECO:0000313" key="5">
    <source>
        <dbReference type="EMBL" id="CAB0577992.1"/>
    </source>
</evidence>
<dbReference type="GO" id="GO:0004519">
    <property type="term" value="F:endonuclease activity"/>
    <property type="evidence" value="ECO:0007669"/>
    <property type="project" value="UniProtKB-KW"/>
</dbReference>
<evidence type="ECO:0000259" key="4">
    <source>
        <dbReference type="Pfam" id="PF01420"/>
    </source>
</evidence>
<organism evidence="5 6">
    <name type="scientific">Corynebacterium diphtheriae</name>
    <dbReference type="NCBI Taxonomy" id="1717"/>
    <lineage>
        <taxon>Bacteria</taxon>
        <taxon>Bacillati</taxon>
        <taxon>Actinomycetota</taxon>
        <taxon>Actinomycetes</taxon>
        <taxon>Mycobacteriales</taxon>
        <taxon>Corynebacteriaceae</taxon>
        <taxon>Corynebacterium</taxon>
    </lineage>
</organism>
<sequence length="375" mass="42130">MIVTNMRGIALPEGWDRRPIASFSRAVATGLTTDALDVNGTTPLFDAQGQIGNTNSKPIDAPYVTIIKDGAGVGKVRILPKNSTFLGTMNGLITDTTVDLKYFYYVLAQSSFFLENITTIPHIYFRDYSKEKILVPPRARQSKIVNFLDLETAKIDHLISKQRQLIDLVKARETARRNQVLDAVSGTPVRLKWLLSPSRTRAAGSEEVLSVYRDYGVIRKDSRADNFNRTPEDVSNYLLVRPGDLVVNKMKAWQGSLGVSEFHGIVSGDYEVLRPLNAEVDLQFLHLLLRSRRYVNEYAIRSKGIRPSQWRLYWQELSEIEIPLPPISTQKTVVESVGGTKGNHALLDTCERMIELLRERRSALVTAAVTGQIEV</sequence>